<name>A0A3N2Q3A2_SODAK</name>
<feature type="region of interest" description="Disordered" evidence="1">
    <location>
        <begin position="100"/>
        <end position="130"/>
    </location>
</feature>
<sequence length="170" mass="18467">MNDMKCGRRQRLDFDSKQDCSVQSHQLTITAMVERDSMSVSAASEMGCGPWVRKVGGGDVVRRCGPGVSGLKHDETLTATPATETLIRCVEFCPAGQATAKVSPKVTQPPSPSLPPPFLRNPNPGSGLPPTFFPRTPVSWFAHHLSNDNISYNSRLVPAPNPHLLPFDFL</sequence>
<dbReference type="RefSeq" id="XP_028468954.1">
    <property type="nucleotide sequence ID" value="XM_028613976.1"/>
</dbReference>
<proteinExistence type="predicted"/>
<evidence type="ECO:0000256" key="1">
    <source>
        <dbReference type="SAM" id="MobiDB-lite"/>
    </source>
</evidence>
<dbReference type="EMBL" id="ML119052">
    <property type="protein sequence ID" value="ROT41148.1"/>
    <property type="molecule type" value="Genomic_DNA"/>
</dbReference>
<gene>
    <name evidence="2" type="ORF">SODALDRAFT_357178</name>
</gene>
<keyword evidence="3" id="KW-1185">Reference proteome</keyword>
<feature type="compositionally biased region" description="Pro residues" evidence="1">
    <location>
        <begin position="107"/>
        <end position="119"/>
    </location>
</feature>
<protein>
    <submittedName>
        <fullName evidence="2">Uncharacterized protein</fullName>
    </submittedName>
</protein>
<reference evidence="2 3" key="1">
    <citation type="journal article" date="2018" name="Mol. Ecol.">
        <title>The obligate alkalophilic soda-lake fungus Sodiomyces alkalinus has shifted to a protein diet.</title>
        <authorList>
            <person name="Grum-Grzhimaylo A.A."/>
            <person name="Falkoski D.L."/>
            <person name="van den Heuvel J."/>
            <person name="Valero-Jimenez C.A."/>
            <person name="Min B."/>
            <person name="Choi I.G."/>
            <person name="Lipzen A."/>
            <person name="Daum C.G."/>
            <person name="Aanen D.K."/>
            <person name="Tsang A."/>
            <person name="Henrissat B."/>
            <person name="Bilanenko E.N."/>
            <person name="de Vries R.P."/>
            <person name="van Kan J.A.L."/>
            <person name="Grigoriev I.V."/>
            <person name="Debets A.J.M."/>
        </authorList>
    </citation>
    <scope>NUCLEOTIDE SEQUENCE [LARGE SCALE GENOMIC DNA]</scope>
    <source>
        <strain evidence="2 3">F11</strain>
    </source>
</reference>
<dbReference type="GeneID" id="39582454"/>
<dbReference type="Proteomes" id="UP000272025">
    <property type="component" value="Unassembled WGS sequence"/>
</dbReference>
<dbReference type="AlphaFoldDB" id="A0A3N2Q3A2"/>
<organism evidence="2 3">
    <name type="scientific">Sodiomyces alkalinus (strain CBS 110278 / VKM F-3762 / F11)</name>
    <name type="common">Alkaliphilic filamentous fungus</name>
    <dbReference type="NCBI Taxonomy" id="1314773"/>
    <lineage>
        <taxon>Eukaryota</taxon>
        <taxon>Fungi</taxon>
        <taxon>Dikarya</taxon>
        <taxon>Ascomycota</taxon>
        <taxon>Pezizomycotina</taxon>
        <taxon>Sordariomycetes</taxon>
        <taxon>Hypocreomycetidae</taxon>
        <taxon>Glomerellales</taxon>
        <taxon>Plectosphaerellaceae</taxon>
        <taxon>Sodiomyces</taxon>
    </lineage>
</organism>
<evidence type="ECO:0000313" key="2">
    <source>
        <dbReference type="EMBL" id="ROT41148.1"/>
    </source>
</evidence>
<evidence type="ECO:0000313" key="3">
    <source>
        <dbReference type="Proteomes" id="UP000272025"/>
    </source>
</evidence>
<accession>A0A3N2Q3A2</accession>